<evidence type="ECO:0000313" key="2">
    <source>
        <dbReference type="Proteomes" id="UP000796761"/>
    </source>
</evidence>
<name>A0A8K1FY53_9PASS</name>
<evidence type="ECO:0000313" key="1">
    <source>
        <dbReference type="EMBL" id="TRZ07600.1"/>
    </source>
</evidence>
<protein>
    <recommendedName>
        <fullName evidence="3">Reverse transcriptase</fullName>
    </recommendedName>
</protein>
<dbReference type="Proteomes" id="UP000796761">
    <property type="component" value="Unassembled WGS sequence"/>
</dbReference>
<dbReference type="PANTHER" id="PTHR33332">
    <property type="entry name" value="REVERSE TRANSCRIPTASE DOMAIN-CONTAINING PROTEIN"/>
    <property type="match status" value="1"/>
</dbReference>
<comment type="caution">
    <text evidence="1">The sequence shown here is derived from an EMBL/GenBank/DDBJ whole genome shotgun (WGS) entry which is preliminary data.</text>
</comment>
<proteinExistence type="predicted"/>
<dbReference type="AlphaFoldDB" id="A0A8K1FY53"/>
<keyword evidence="2" id="KW-1185">Reference proteome</keyword>
<feature type="non-terminal residue" evidence="1">
    <location>
        <position position="1"/>
    </location>
</feature>
<reference evidence="1" key="1">
    <citation type="submission" date="2019-04" db="EMBL/GenBank/DDBJ databases">
        <title>Genome assembly of Zosterops borbonicus 15179.</title>
        <authorList>
            <person name="Leroy T."/>
            <person name="Anselmetti Y."/>
            <person name="Tilak M.-K."/>
            <person name="Nabholz B."/>
        </authorList>
    </citation>
    <scope>NUCLEOTIDE SEQUENCE</scope>
    <source>
        <strain evidence="1">HGM_15179</strain>
        <tissue evidence="1">Muscle</tissue>
    </source>
</reference>
<organism evidence="1 2">
    <name type="scientific">Zosterops borbonicus</name>
    <dbReference type="NCBI Taxonomy" id="364589"/>
    <lineage>
        <taxon>Eukaryota</taxon>
        <taxon>Metazoa</taxon>
        <taxon>Chordata</taxon>
        <taxon>Craniata</taxon>
        <taxon>Vertebrata</taxon>
        <taxon>Euteleostomi</taxon>
        <taxon>Archelosauria</taxon>
        <taxon>Archosauria</taxon>
        <taxon>Dinosauria</taxon>
        <taxon>Saurischia</taxon>
        <taxon>Theropoda</taxon>
        <taxon>Coelurosauria</taxon>
        <taxon>Aves</taxon>
        <taxon>Neognathae</taxon>
        <taxon>Neoaves</taxon>
        <taxon>Telluraves</taxon>
        <taxon>Australaves</taxon>
        <taxon>Passeriformes</taxon>
        <taxon>Sylvioidea</taxon>
        <taxon>Zosteropidae</taxon>
        <taxon>Zosterops</taxon>
    </lineage>
</organism>
<gene>
    <name evidence="1" type="ORF">HGM15179_019509</name>
</gene>
<accession>A0A8K1FY53</accession>
<sequence length="189" mass="21002">RNGAKQLGSLFQDVGMDKGIEKRTEYQPLLVTPVKCEGKGSILGPMLFNIFINYLDTGLERILSKVADDTKLGRAVDSLKGRETLQRDLDKFEGWAITNHMKINKGRCWILHLGRSNPECMDRLGNRMLESNATEKDVEVPLNGKLKMSQQFPGSQESQPCPGGNQAQHCQLIKGRDYLILLCTGAASP</sequence>
<evidence type="ECO:0008006" key="3">
    <source>
        <dbReference type="Google" id="ProtNLM"/>
    </source>
</evidence>
<dbReference type="EMBL" id="SWJQ01001711">
    <property type="protein sequence ID" value="TRZ07600.1"/>
    <property type="molecule type" value="Genomic_DNA"/>
</dbReference>
<dbReference type="OrthoDB" id="411173at2759"/>